<dbReference type="Pfam" id="PF04189">
    <property type="entry name" value="Gcd10p"/>
    <property type="match status" value="1"/>
</dbReference>
<comment type="caution">
    <text evidence="8">The sequence shown here is derived from an EMBL/GenBank/DDBJ whole genome shotgun (WGS) entry which is preliminary data.</text>
</comment>
<proteinExistence type="inferred from homology"/>
<evidence type="ECO:0000313" key="8">
    <source>
        <dbReference type="EMBL" id="KAG7099670.1"/>
    </source>
</evidence>
<evidence type="ECO:0000256" key="4">
    <source>
        <dbReference type="ARBA" id="ARBA00022694"/>
    </source>
</evidence>
<dbReference type="PANTHER" id="PTHR12945:SF0">
    <property type="entry name" value="TRNA (ADENINE(58)-N(1))-METHYLTRANSFERASE NON-CATALYTIC SUBUNIT TRM6"/>
    <property type="match status" value="1"/>
</dbReference>
<dbReference type="GeneID" id="66070571"/>
<reference evidence="8" key="1">
    <citation type="journal article" date="2021" name="Genome Biol. Evol.">
        <title>The assembled and annotated genome of the fairy-ring fungus Marasmius oreades.</title>
        <authorList>
            <person name="Hiltunen M."/>
            <person name="Ament-Velasquez S.L."/>
            <person name="Johannesson H."/>
        </authorList>
    </citation>
    <scope>NUCLEOTIDE SEQUENCE</scope>
    <source>
        <strain evidence="8">03SP1</strain>
    </source>
</reference>
<organism evidence="8 9">
    <name type="scientific">Marasmius oreades</name>
    <name type="common">fairy-ring Marasmius</name>
    <dbReference type="NCBI Taxonomy" id="181124"/>
    <lineage>
        <taxon>Eukaryota</taxon>
        <taxon>Fungi</taxon>
        <taxon>Dikarya</taxon>
        <taxon>Basidiomycota</taxon>
        <taxon>Agaricomycotina</taxon>
        <taxon>Agaricomycetes</taxon>
        <taxon>Agaricomycetidae</taxon>
        <taxon>Agaricales</taxon>
        <taxon>Marasmiineae</taxon>
        <taxon>Marasmiaceae</taxon>
        <taxon>Marasmius</taxon>
    </lineage>
</organism>
<comment type="similarity">
    <text evidence="2">Belongs to the TRM6/GCD10 family.</text>
</comment>
<dbReference type="EMBL" id="CM032181">
    <property type="protein sequence ID" value="KAG7099670.1"/>
    <property type="molecule type" value="Genomic_DNA"/>
</dbReference>
<protein>
    <recommendedName>
        <fullName evidence="3">tRNA (adenine(58)-N(1))-methyltransferase non-catalytic subunit TRM6</fullName>
    </recommendedName>
    <alternativeName>
        <fullName evidence="6">tRNA(m1A58)-methyltransferase subunit TRM6</fullName>
    </alternativeName>
</protein>
<dbReference type="Proteomes" id="UP001049176">
    <property type="component" value="Chromosome 1"/>
</dbReference>
<dbReference type="PANTHER" id="PTHR12945">
    <property type="entry name" value="TRANSLATION INITIATION FACTOR EIF3-RELATED"/>
    <property type="match status" value="1"/>
</dbReference>
<dbReference type="GO" id="GO:0030488">
    <property type="term" value="P:tRNA methylation"/>
    <property type="evidence" value="ECO:0007669"/>
    <property type="project" value="InterPro"/>
</dbReference>
<dbReference type="InterPro" id="IPR029063">
    <property type="entry name" value="SAM-dependent_MTases_sf"/>
</dbReference>
<accession>A0A9P7V3I6</accession>
<keyword evidence="9" id="KW-1185">Reference proteome</keyword>
<keyword evidence="5" id="KW-0539">Nucleus</keyword>
<feature type="compositionally biased region" description="Polar residues" evidence="7">
    <location>
        <begin position="443"/>
        <end position="461"/>
    </location>
</feature>
<evidence type="ECO:0000256" key="3">
    <source>
        <dbReference type="ARBA" id="ARBA00021704"/>
    </source>
</evidence>
<name>A0A9P7V3I6_9AGAR</name>
<evidence type="ECO:0000256" key="6">
    <source>
        <dbReference type="ARBA" id="ARBA00032319"/>
    </source>
</evidence>
<dbReference type="GO" id="GO:0031515">
    <property type="term" value="C:tRNA (m1A) methyltransferase complex"/>
    <property type="evidence" value="ECO:0007669"/>
    <property type="project" value="InterPro"/>
</dbReference>
<dbReference type="KEGG" id="more:E1B28_001495"/>
<dbReference type="OrthoDB" id="10254665at2759"/>
<feature type="region of interest" description="Disordered" evidence="7">
    <location>
        <begin position="418"/>
        <end position="468"/>
    </location>
</feature>
<evidence type="ECO:0000256" key="2">
    <source>
        <dbReference type="ARBA" id="ARBA00008320"/>
    </source>
</evidence>
<evidence type="ECO:0000313" key="9">
    <source>
        <dbReference type="Proteomes" id="UP001049176"/>
    </source>
</evidence>
<keyword evidence="4" id="KW-0819">tRNA processing</keyword>
<dbReference type="RefSeq" id="XP_043016140.1">
    <property type="nucleotide sequence ID" value="XM_043147431.1"/>
</dbReference>
<evidence type="ECO:0000256" key="7">
    <source>
        <dbReference type="SAM" id="MobiDB-lite"/>
    </source>
</evidence>
<gene>
    <name evidence="8" type="ORF">E1B28_001495</name>
</gene>
<dbReference type="InterPro" id="IPR017423">
    <property type="entry name" value="TRM6"/>
</dbReference>
<dbReference type="GO" id="GO:0005634">
    <property type="term" value="C:nucleus"/>
    <property type="evidence" value="ECO:0007669"/>
    <property type="project" value="UniProtKB-SubCell"/>
</dbReference>
<evidence type="ECO:0000256" key="1">
    <source>
        <dbReference type="ARBA" id="ARBA00004123"/>
    </source>
</evidence>
<sequence length="468" mass="51773">MSIKKKKICVAFDRSLTMNASTSTLETPPSTIQSGDYVLVRQPNGDVRGIKVERDSTVQVGRIGSFYANELINQTYGLTHEIAEKKLKVIPPRTLEEVEDTDATNELINDGELVQPLTITEITTLKQAGVHASDIIKKQIEQHANYSLKTEYSKEKYKKRKEAKYSKSFTTIEPTLFNVCDYWFNKDQNRIRDIRPDTLSHLLLLANIQPGRRYLAVDDASGLVVSGILDRLRGEGCLLTICDTDSPPAYPVLANMNFKPNEVSSVLVSLNWATAQEEYTPIMAPSDLTPEEIRSDRQKSRLKKRKLISDALAKTREELFAGEFDGLIIASQYDPSSILERLAPYVAGSASIVVHSPHLQVVADLQTELRSAPGFLAPTVTEVWTRQYQILPGRTHPTMNTSGSGGYLLHVIKVHDDQTATSVASHRQRSKKPKTQERASEGPSASTTPNPVGSGSKNTAGTPIPTLD</sequence>
<dbReference type="Gene3D" id="3.40.50.150">
    <property type="entry name" value="Vaccinia Virus protein VP39"/>
    <property type="match status" value="1"/>
</dbReference>
<evidence type="ECO:0000256" key="5">
    <source>
        <dbReference type="ARBA" id="ARBA00023242"/>
    </source>
</evidence>
<comment type="subcellular location">
    <subcellularLocation>
        <location evidence="1">Nucleus</location>
    </subcellularLocation>
</comment>
<dbReference type="AlphaFoldDB" id="A0A9P7V3I6"/>